<comment type="caution">
    <text evidence="1">The sequence shown here is derived from an EMBL/GenBank/DDBJ whole genome shotgun (WGS) entry which is preliminary data.</text>
</comment>
<dbReference type="EMBL" id="CM034398">
    <property type="protein sequence ID" value="KAJ0177363.1"/>
    <property type="molecule type" value="Genomic_DNA"/>
</dbReference>
<keyword evidence="2" id="KW-1185">Reference proteome</keyword>
<evidence type="ECO:0000313" key="1">
    <source>
        <dbReference type="EMBL" id="KAJ0177363.1"/>
    </source>
</evidence>
<reference evidence="1 2" key="1">
    <citation type="journal article" date="2021" name="Front. Genet.">
        <title>Chromosome-Level Genome Assembly Reveals Significant Gene Expansion in the Toll and IMD Signaling Pathways of Dendrolimus kikuchii.</title>
        <authorList>
            <person name="Zhou J."/>
            <person name="Wu P."/>
            <person name="Xiong Z."/>
            <person name="Liu N."/>
            <person name="Zhao N."/>
            <person name="Ji M."/>
            <person name="Qiu Y."/>
            <person name="Yang B."/>
        </authorList>
    </citation>
    <scope>NUCLEOTIDE SEQUENCE [LARGE SCALE GENOMIC DNA]</scope>
    <source>
        <strain evidence="1">Ann1</strain>
    </source>
</reference>
<protein>
    <submittedName>
        <fullName evidence="1">Uncharacterized protein</fullName>
    </submittedName>
</protein>
<evidence type="ECO:0000313" key="2">
    <source>
        <dbReference type="Proteomes" id="UP000824533"/>
    </source>
</evidence>
<dbReference type="Proteomes" id="UP000824533">
    <property type="component" value="Linkage Group LG12"/>
</dbReference>
<gene>
    <name evidence="1" type="ORF">K1T71_007372</name>
</gene>
<accession>A0ACC1D0E0</accession>
<name>A0ACC1D0E0_9NEOP</name>
<proteinExistence type="predicted"/>
<organism evidence="1 2">
    <name type="scientific">Dendrolimus kikuchii</name>
    <dbReference type="NCBI Taxonomy" id="765133"/>
    <lineage>
        <taxon>Eukaryota</taxon>
        <taxon>Metazoa</taxon>
        <taxon>Ecdysozoa</taxon>
        <taxon>Arthropoda</taxon>
        <taxon>Hexapoda</taxon>
        <taxon>Insecta</taxon>
        <taxon>Pterygota</taxon>
        <taxon>Neoptera</taxon>
        <taxon>Endopterygota</taxon>
        <taxon>Lepidoptera</taxon>
        <taxon>Glossata</taxon>
        <taxon>Ditrysia</taxon>
        <taxon>Bombycoidea</taxon>
        <taxon>Lasiocampidae</taxon>
        <taxon>Dendrolimus</taxon>
    </lineage>
</organism>
<sequence>METQTPTPHTDCECGVHPSIFYLLATLLLTSCSTAMLCAAIMTDHWEHVVWERAALAALANASNTAVQWLLDEKVVKDLPFNIQSFTTFLTQLNTYILIIHMPNFKTV</sequence>